<comment type="caution">
    <text evidence="3">The sequence shown here is derived from an EMBL/GenBank/DDBJ whole genome shotgun (WGS) entry which is preliminary data.</text>
</comment>
<dbReference type="AlphaFoldDB" id="A0AAD5YX34"/>
<reference evidence="3" key="1">
    <citation type="submission" date="2022-07" db="EMBL/GenBank/DDBJ databases">
        <title>Genome Sequence of Leucocoprinus birnbaumii.</title>
        <authorList>
            <person name="Buettner E."/>
        </authorList>
    </citation>
    <scope>NUCLEOTIDE SEQUENCE</scope>
    <source>
        <strain evidence="3">VT141</strain>
    </source>
</reference>
<feature type="chain" id="PRO_5042230819" description="DUF7770 domain-containing protein" evidence="1">
    <location>
        <begin position="22"/>
        <end position="250"/>
    </location>
</feature>
<dbReference type="EMBL" id="JANIEX010000256">
    <property type="protein sequence ID" value="KAJ3570068.1"/>
    <property type="molecule type" value="Genomic_DNA"/>
</dbReference>
<evidence type="ECO:0000256" key="1">
    <source>
        <dbReference type="SAM" id="SignalP"/>
    </source>
</evidence>
<evidence type="ECO:0000259" key="2">
    <source>
        <dbReference type="Pfam" id="PF24968"/>
    </source>
</evidence>
<evidence type="ECO:0000313" key="3">
    <source>
        <dbReference type="EMBL" id="KAJ3570068.1"/>
    </source>
</evidence>
<evidence type="ECO:0000313" key="4">
    <source>
        <dbReference type="Proteomes" id="UP001213000"/>
    </source>
</evidence>
<feature type="signal peptide" evidence="1">
    <location>
        <begin position="1"/>
        <end position="21"/>
    </location>
</feature>
<accession>A0AAD5YX34</accession>
<keyword evidence="4" id="KW-1185">Reference proteome</keyword>
<dbReference type="Pfam" id="PF24968">
    <property type="entry name" value="DUF7770"/>
    <property type="match status" value="1"/>
</dbReference>
<name>A0AAD5YX34_9AGAR</name>
<feature type="domain" description="DUF7770" evidence="2">
    <location>
        <begin position="110"/>
        <end position="245"/>
    </location>
</feature>
<dbReference type="Proteomes" id="UP001213000">
    <property type="component" value="Unassembled WGS sequence"/>
</dbReference>
<keyword evidence="1" id="KW-0732">Signal</keyword>
<proteinExistence type="predicted"/>
<protein>
    <recommendedName>
        <fullName evidence="2">DUF7770 domain-containing protein</fullName>
    </recommendedName>
</protein>
<dbReference type="InterPro" id="IPR056672">
    <property type="entry name" value="DUF7770"/>
</dbReference>
<gene>
    <name evidence="3" type="ORF">NP233_g4658</name>
</gene>
<organism evidence="3 4">
    <name type="scientific">Leucocoprinus birnbaumii</name>
    <dbReference type="NCBI Taxonomy" id="56174"/>
    <lineage>
        <taxon>Eukaryota</taxon>
        <taxon>Fungi</taxon>
        <taxon>Dikarya</taxon>
        <taxon>Basidiomycota</taxon>
        <taxon>Agaricomycotina</taxon>
        <taxon>Agaricomycetes</taxon>
        <taxon>Agaricomycetidae</taxon>
        <taxon>Agaricales</taxon>
        <taxon>Agaricineae</taxon>
        <taxon>Agaricaceae</taxon>
        <taxon>Leucocoprinus</taxon>
    </lineage>
</organism>
<sequence>MKFSTFSLILTISSSASLIAAVPLGFSNYTEISERATVDLGDWQLFGRDESDIYGREPTEWQLSERDLELRAPTPKPFDVKHWKKQDRDVKIEKFVATAVKMPQVFDPKDSAKQLIHWRGGVAYQASNKWRSTSLDTRKLSVDDPEIEVQLISKDFMVSSAAPYYWETKVVKEYTTAQVHELLVKKKFNQYSYNGAGSGCLTWTTALVGLFESEGIIAKGSKAAFEKKVEEVRKDPKYWVPVETGAKFYE</sequence>